<dbReference type="AlphaFoldDB" id="A0A4Z0F4T6"/>
<dbReference type="OrthoDB" id="52928at2"/>
<sequence>MNGAQSLRKQPTRMDRVENMARAGRSMTEVGKVLGITRSALQQWLARQRKPGKPDKDRADLVHDLFVKRPIQRLINGTLRIDCSLLSRLLLIKLARDADIPDYMIADGMGISPAALSQWITRNAPWGIEDALSDYCGFGELNLLTGDELRRM</sequence>
<evidence type="ECO:0000313" key="2">
    <source>
        <dbReference type="Proteomes" id="UP000297890"/>
    </source>
</evidence>
<dbReference type="EMBL" id="SRIO01000030">
    <property type="protein sequence ID" value="TFZ81296.1"/>
    <property type="molecule type" value="Genomic_DNA"/>
</dbReference>
<accession>A0A4Z0F4T6</accession>
<gene>
    <name evidence="1" type="ORF">E4680_13090</name>
</gene>
<reference evidence="1 2" key="1">
    <citation type="journal article" date="2019" name="ISME J.">
        <title>Candidatus Macondimonas diazotrophica, a novel gammaproteobacterial genus dominating crude-oil-contaminated coastal sediments.</title>
        <authorList>
            <person name="Karthikeyan S."/>
            <person name="Konstantinidis K."/>
        </authorList>
    </citation>
    <scope>NUCLEOTIDE SEQUENCE [LARGE SCALE GENOMIC DNA]</scope>
    <source>
        <strain evidence="1 2">KTK01</strain>
    </source>
</reference>
<keyword evidence="2" id="KW-1185">Reference proteome</keyword>
<organism evidence="1 2">
    <name type="scientific">Candidatus Macondimonas diazotrophica</name>
    <dbReference type="NCBI Taxonomy" id="2305248"/>
    <lineage>
        <taxon>Bacteria</taxon>
        <taxon>Pseudomonadati</taxon>
        <taxon>Pseudomonadota</taxon>
        <taxon>Gammaproteobacteria</taxon>
        <taxon>Chromatiales</taxon>
        <taxon>Ectothiorhodospiraceae</taxon>
        <taxon>Candidatus Macondimonas</taxon>
    </lineage>
</organism>
<protein>
    <submittedName>
        <fullName evidence="1">Uncharacterized protein</fullName>
    </submittedName>
</protein>
<dbReference type="Proteomes" id="UP000297890">
    <property type="component" value="Unassembled WGS sequence"/>
</dbReference>
<comment type="caution">
    <text evidence="1">The sequence shown here is derived from an EMBL/GenBank/DDBJ whole genome shotgun (WGS) entry which is preliminary data.</text>
</comment>
<dbReference type="RefSeq" id="WP_135282868.1">
    <property type="nucleotide sequence ID" value="NZ_SRIO01000030.1"/>
</dbReference>
<proteinExistence type="predicted"/>
<evidence type="ECO:0000313" key="1">
    <source>
        <dbReference type="EMBL" id="TFZ81296.1"/>
    </source>
</evidence>
<name>A0A4Z0F4T6_9GAMM</name>